<comment type="catalytic activity">
    <reaction evidence="11">
        <text>L-lysyl(4)-[histone H3] + 3 S-adenosyl-L-methionine = N(6),N(6),N(6)-trimethyl-L-lysyl(4)-[histone H3] + 3 S-adenosyl-L-homocysteine + 3 H(+)</text>
        <dbReference type="Rhea" id="RHEA:60260"/>
        <dbReference type="Rhea" id="RHEA-COMP:15537"/>
        <dbReference type="Rhea" id="RHEA-COMP:15547"/>
        <dbReference type="ChEBI" id="CHEBI:15378"/>
        <dbReference type="ChEBI" id="CHEBI:29969"/>
        <dbReference type="ChEBI" id="CHEBI:57856"/>
        <dbReference type="ChEBI" id="CHEBI:59789"/>
        <dbReference type="ChEBI" id="CHEBI:61961"/>
        <dbReference type="EC" id="2.1.1.354"/>
    </reaction>
</comment>
<dbReference type="EC" id="2.1.1.354" evidence="2"/>
<feature type="region of interest" description="Disordered" evidence="14">
    <location>
        <begin position="1717"/>
        <end position="1771"/>
    </location>
</feature>
<feature type="region of interest" description="Disordered" evidence="14">
    <location>
        <begin position="33"/>
        <end position="107"/>
    </location>
</feature>
<feature type="compositionally biased region" description="Basic and acidic residues" evidence="14">
    <location>
        <begin position="1757"/>
        <end position="1770"/>
    </location>
</feature>
<dbReference type="PROSITE" id="PS50868">
    <property type="entry name" value="POST_SET"/>
    <property type="match status" value="1"/>
</dbReference>
<evidence type="ECO:0000256" key="10">
    <source>
        <dbReference type="ARBA" id="ARBA00023242"/>
    </source>
</evidence>
<dbReference type="EMBL" id="JBJQOH010000001">
    <property type="protein sequence ID" value="KAL3699809.1"/>
    <property type="molecule type" value="Genomic_DNA"/>
</dbReference>
<evidence type="ECO:0000256" key="3">
    <source>
        <dbReference type="ARBA" id="ARBA00022603"/>
    </source>
</evidence>
<dbReference type="PANTHER" id="PTHR45814">
    <property type="entry name" value="HISTONE-LYSINE N-METHYLTRANSFERASE SETD1"/>
    <property type="match status" value="1"/>
</dbReference>
<feature type="region of interest" description="Disordered" evidence="14">
    <location>
        <begin position="494"/>
        <end position="574"/>
    </location>
</feature>
<feature type="region of interest" description="Disordered" evidence="14">
    <location>
        <begin position="946"/>
        <end position="1019"/>
    </location>
</feature>
<keyword evidence="7" id="KW-0694">RNA-binding</keyword>
<gene>
    <name evidence="17" type="ORF">R1sor_017831</name>
</gene>
<feature type="compositionally biased region" description="Basic and acidic residues" evidence="14">
    <location>
        <begin position="302"/>
        <end position="315"/>
    </location>
</feature>
<dbReference type="PROSITE" id="PS50280">
    <property type="entry name" value="SET"/>
    <property type="match status" value="1"/>
</dbReference>
<feature type="region of interest" description="Disordered" evidence="14">
    <location>
        <begin position="1"/>
        <end position="21"/>
    </location>
</feature>
<organism evidence="17 18">
    <name type="scientific">Riccia sorocarpa</name>
    <dbReference type="NCBI Taxonomy" id="122646"/>
    <lineage>
        <taxon>Eukaryota</taxon>
        <taxon>Viridiplantae</taxon>
        <taxon>Streptophyta</taxon>
        <taxon>Embryophyta</taxon>
        <taxon>Marchantiophyta</taxon>
        <taxon>Marchantiopsida</taxon>
        <taxon>Marchantiidae</taxon>
        <taxon>Marchantiales</taxon>
        <taxon>Ricciaceae</taxon>
        <taxon>Riccia</taxon>
    </lineage>
</organism>
<comment type="caution">
    <text evidence="17">The sequence shown here is derived from an EMBL/GenBank/DDBJ whole genome shotgun (WGS) entry which is preliminary data.</text>
</comment>
<feature type="compositionally biased region" description="Basic and acidic residues" evidence="14">
    <location>
        <begin position="1205"/>
        <end position="1215"/>
    </location>
</feature>
<keyword evidence="6" id="KW-0156">Chromatin regulator</keyword>
<feature type="compositionally biased region" description="Basic and acidic residues" evidence="14">
    <location>
        <begin position="60"/>
        <end position="106"/>
    </location>
</feature>
<dbReference type="GO" id="GO:0032259">
    <property type="term" value="P:methylation"/>
    <property type="evidence" value="ECO:0007669"/>
    <property type="project" value="UniProtKB-KW"/>
</dbReference>
<feature type="compositionally biased region" description="Polar residues" evidence="14">
    <location>
        <begin position="1891"/>
        <end position="1905"/>
    </location>
</feature>
<keyword evidence="18" id="KW-1185">Reference proteome</keyword>
<dbReference type="Pfam" id="PF00856">
    <property type="entry name" value="SET"/>
    <property type="match status" value="1"/>
</dbReference>
<feature type="domain" description="Post-SET" evidence="16">
    <location>
        <begin position="2158"/>
        <end position="2174"/>
    </location>
</feature>
<evidence type="ECO:0000256" key="9">
    <source>
        <dbReference type="ARBA" id="ARBA00023163"/>
    </source>
</evidence>
<feature type="compositionally biased region" description="Basic and acidic residues" evidence="14">
    <location>
        <begin position="132"/>
        <end position="141"/>
    </location>
</feature>
<feature type="domain" description="SET" evidence="15">
    <location>
        <begin position="2035"/>
        <end position="2152"/>
    </location>
</feature>
<feature type="region of interest" description="Disordered" evidence="14">
    <location>
        <begin position="1891"/>
        <end position="1917"/>
    </location>
</feature>
<feature type="region of interest" description="Disordered" evidence="14">
    <location>
        <begin position="1174"/>
        <end position="1232"/>
    </location>
</feature>
<dbReference type="GO" id="GO:0140999">
    <property type="term" value="F:histone H3K4 trimethyltransferase activity"/>
    <property type="evidence" value="ECO:0007669"/>
    <property type="project" value="UniProtKB-EC"/>
</dbReference>
<dbReference type="InterPro" id="IPR035445">
    <property type="entry name" value="GYF-like_dom_sf"/>
</dbReference>
<protein>
    <recommendedName>
        <fullName evidence="2">[histone H3]-lysine(4) N-trimethyltransferase</fullName>
        <ecNumber evidence="2">2.1.1.354</ecNumber>
    </recommendedName>
</protein>
<evidence type="ECO:0000313" key="18">
    <source>
        <dbReference type="Proteomes" id="UP001633002"/>
    </source>
</evidence>
<dbReference type="Gene3D" id="3.30.1490.40">
    <property type="match status" value="1"/>
</dbReference>
<feature type="region of interest" description="Disordered" evidence="14">
    <location>
        <begin position="207"/>
        <end position="255"/>
    </location>
</feature>
<dbReference type="GO" id="GO:0005634">
    <property type="term" value="C:nucleus"/>
    <property type="evidence" value="ECO:0007669"/>
    <property type="project" value="UniProtKB-SubCell"/>
</dbReference>
<evidence type="ECO:0000256" key="1">
    <source>
        <dbReference type="ARBA" id="ARBA00004123"/>
    </source>
</evidence>
<dbReference type="Gene3D" id="2.170.270.10">
    <property type="entry name" value="SET domain"/>
    <property type="match status" value="1"/>
</dbReference>
<dbReference type="SMART" id="SM00317">
    <property type="entry name" value="SET"/>
    <property type="match status" value="1"/>
</dbReference>
<feature type="region of interest" description="Disordered" evidence="14">
    <location>
        <begin position="1397"/>
        <end position="1428"/>
    </location>
</feature>
<evidence type="ECO:0000256" key="7">
    <source>
        <dbReference type="ARBA" id="ARBA00022884"/>
    </source>
</evidence>
<evidence type="ECO:0000256" key="11">
    <source>
        <dbReference type="ARBA" id="ARBA00047571"/>
    </source>
</evidence>
<evidence type="ECO:0000259" key="16">
    <source>
        <dbReference type="PROSITE" id="PS50868"/>
    </source>
</evidence>
<keyword evidence="4" id="KW-0808">Transferase</keyword>
<feature type="compositionally biased region" description="Basic and acidic residues" evidence="14">
    <location>
        <begin position="953"/>
        <end position="966"/>
    </location>
</feature>
<proteinExistence type="predicted"/>
<feature type="region of interest" description="Disordered" evidence="14">
    <location>
        <begin position="798"/>
        <end position="825"/>
    </location>
</feature>
<feature type="compositionally biased region" description="Polar residues" evidence="14">
    <location>
        <begin position="207"/>
        <end position="223"/>
    </location>
</feature>
<evidence type="ECO:0000256" key="6">
    <source>
        <dbReference type="ARBA" id="ARBA00022853"/>
    </source>
</evidence>
<dbReference type="SUPFAM" id="SSF55277">
    <property type="entry name" value="GYF domain"/>
    <property type="match status" value="1"/>
</dbReference>
<dbReference type="CDD" id="cd19169">
    <property type="entry name" value="SET_SETD1"/>
    <property type="match status" value="1"/>
</dbReference>
<evidence type="ECO:0000256" key="4">
    <source>
        <dbReference type="ARBA" id="ARBA00022679"/>
    </source>
</evidence>
<keyword evidence="5" id="KW-0949">S-adenosyl-L-methionine</keyword>
<dbReference type="GO" id="GO:0003723">
    <property type="term" value="F:RNA binding"/>
    <property type="evidence" value="ECO:0007669"/>
    <property type="project" value="UniProtKB-KW"/>
</dbReference>
<dbReference type="SUPFAM" id="SSF82199">
    <property type="entry name" value="SET domain"/>
    <property type="match status" value="1"/>
</dbReference>
<evidence type="ECO:0000256" key="8">
    <source>
        <dbReference type="ARBA" id="ARBA00023015"/>
    </source>
</evidence>
<keyword evidence="3" id="KW-0489">Methyltransferase</keyword>
<feature type="compositionally biased region" description="Polar residues" evidence="14">
    <location>
        <begin position="243"/>
        <end position="254"/>
    </location>
</feature>
<dbReference type="Proteomes" id="UP001633002">
    <property type="component" value="Unassembled WGS sequence"/>
</dbReference>
<feature type="compositionally biased region" description="Polar residues" evidence="14">
    <location>
        <begin position="316"/>
        <end position="352"/>
    </location>
</feature>
<comment type="subcellular location">
    <subcellularLocation>
        <location evidence="1">Nucleus</location>
    </subcellularLocation>
</comment>
<keyword evidence="10" id="KW-0539">Nucleus</keyword>
<evidence type="ECO:0000256" key="2">
    <source>
        <dbReference type="ARBA" id="ARBA00012182"/>
    </source>
</evidence>
<evidence type="ECO:0000256" key="12">
    <source>
        <dbReference type="ARBA" id="ARBA00047583"/>
    </source>
</evidence>
<evidence type="ECO:0000313" key="17">
    <source>
        <dbReference type="EMBL" id="KAL3699809.1"/>
    </source>
</evidence>
<feature type="compositionally biased region" description="Basic and acidic residues" evidence="14">
    <location>
        <begin position="1463"/>
        <end position="1474"/>
    </location>
</feature>
<evidence type="ECO:0000256" key="13">
    <source>
        <dbReference type="ARBA" id="ARBA00049129"/>
    </source>
</evidence>
<dbReference type="InterPro" id="IPR044570">
    <property type="entry name" value="Set1-like"/>
</dbReference>
<dbReference type="InterPro" id="IPR003616">
    <property type="entry name" value="Post-SET_dom"/>
</dbReference>
<feature type="compositionally biased region" description="Polar residues" evidence="14">
    <location>
        <begin position="561"/>
        <end position="573"/>
    </location>
</feature>
<comment type="catalytic activity">
    <reaction evidence="13">
        <text>N(6),N(6)-dimethyl-L-lysyl(4)-[histone H3] + S-adenosyl-L-methionine = N(6),N(6),N(6)-trimethyl-L-lysyl(4)-[histone H3] + S-adenosyl-L-homocysteine + H(+)</text>
        <dbReference type="Rhea" id="RHEA:60272"/>
        <dbReference type="Rhea" id="RHEA-COMP:15537"/>
        <dbReference type="Rhea" id="RHEA-COMP:15540"/>
        <dbReference type="ChEBI" id="CHEBI:15378"/>
        <dbReference type="ChEBI" id="CHEBI:57856"/>
        <dbReference type="ChEBI" id="CHEBI:59789"/>
        <dbReference type="ChEBI" id="CHEBI:61961"/>
        <dbReference type="ChEBI" id="CHEBI:61976"/>
    </reaction>
</comment>
<comment type="catalytic activity">
    <reaction evidence="12">
        <text>N(6)-methyl-L-lysyl(4)-[histone H3] + S-adenosyl-L-methionine = N(6),N(6)-dimethyl-L-lysyl(4)-[histone H3] + S-adenosyl-L-homocysteine + H(+)</text>
        <dbReference type="Rhea" id="RHEA:60268"/>
        <dbReference type="Rhea" id="RHEA-COMP:15540"/>
        <dbReference type="Rhea" id="RHEA-COMP:15543"/>
        <dbReference type="ChEBI" id="CHEBI:15378"/>
        <dbReference type="ChEBI" id="CHEBI:57856"/>
        <dbReference type="ChEBI" id="CHEBI:59789"/>
        <dbReference type="ChEBI" id="CHEBI:61929"/>
        <dbReference type="ChEBI" id="CHEBI:61976"/>
    </reaction>
</comment>
<reference evidence="17 18" key="1">
    <citation type="submission" date="2024-09" db="EMBL/GenBank/DDBJ databases">
        <title>Chromosome-scale assembly of Riccia sorocarpa.</title>
        <authorList>
            <person name="Paukszto L."/>
        </authorList>
    </citation>
    <scope>NUCLEOTIDE SEQUENCE [LARGE SCALE GENOMIC DNA]</scope>
    <source>
        <strain evidence="17">LP-2024</strain>
        <tissue evidence="17">Aerial parts of the thallus</tissue>
    </source>
</reference>
<dbReference type="InterPro" id="IPR037841">
    <property type="entry name" value="SET_SETD1A/B"/>
</dbReference>
<keyword evidence="8" id="KW-0805">Transcription regulation</keyword>
<feature type="compositionally biased region" description="Basic and acidic residues" evidence="14">
    <location>
        <begin position="1859"/>
        <end position="1869"/>
    </location>
</feature>
<evidence type="ECO:0000256" key="14">
    <source>
        <dbReference type="SAM" id="MobiDB-lite"/>
    </source>
</evidence>
<feature type="region of interest" description="Disordered" evidence="14">
    <location>
        <begin position="1833"/>
        <end position="1875"/>
    </location>
</feature>
<feature type="region of interest" description="Disordered" evidence="14">
    <location>
        <begin position="302"/>
        <end position="352"/>
    </location>
</feature>
<dbReference type="InterPro" id="IPR046341">
    <property type="entry name" value="SET_dom_sf"/>
</dbReference>
<feature type="region of interest" description="Disordered" evidence="14">
    <location>
        <begin position="1457"/>
        <end position="1493"/>
    </location>
</feature>
<dbReference type="PANTHER" id="PTHR45814:SF2">
    <property type="entry name" value="HISTONE-LYSINE N-METHYLTRANSFERASE SETD1"/>
    <property type="match status" value="1"/>
</dbReference>
<accession>A0ABD3IB81</accession>
<evidence type="ECO:0000256" key="5">
    <source>
        <dbReference type="ARBA" id="ARBA00022691"/>
    </source>
</evidence>
<dbReference type="SMART" id="SM00508">
    <property type="entry name" value="PostSET"/>
    <property type="match status" value="1"/>
</dbReference>
<dbReference type="InterPro" id="IPR001214">
    <property type="entry name" value="SET_dom"/>
</dbReference>
<sequence length="2174" mass="239204">MKGDPNITDRWQLWSGDGPDDRIAVDFEWENSAGRERNRRRSSESNSRWVRPAVRSLGRSQDRFEHRSRKDAVLEPRSKRYSSRELSSERSRDRSHDRSRSRERSYDSYQEEWNSRSHCLRYGHSGESSFSKYKDGRERHAMSPPLDSKWRTLDAEVEELSDRGVVNYSRDRLQRRSFGQTSSRFGEKYPRQPFIVNQSDIRENYQERSLQTSVSRSLTSDAEQNGAKKGKANLKRIRDISDDQSAVQKSSQELSESRISKRAISVFSRLSWGRESEENRLAPSLELPDVNSLPTSRTEYYENRGIEGHKGRSDSSSRSAAETNHSGENSLKNESSIEATSSKDCSSLSGTSSEAEAIKGKLRGQEVDIDRHLNFHGTNEVAVGDEVTVKEELNLHVSSSLDVNTGGVVEADKCDTAFTIDSKREEGNHVNRKSIPCEAAMQFTPVGVGLPKEEGHRVADDLANRLSYTGEGGICQNSLDECLSAGAKDSSIVPQVPNQVPVGESLHGDKSTVPKRTVSTAEACHAITSSRDEGSSQDPLKNDYPTSAAVPPNVTLRSPPKDSNYNDNCSGGQSRIVAETTPSAAPAPFSEWFYINNIGGMSGPHPLVQLYDGLRSGFLPPNLPIYRTGNMNEAQILESVCDEAKLVEYCPPPKNMPFPYPGYTSGPHHQPAPFRQPTVQVNLENVWNSSSFPPHYSVPGPPALSNSGVPRLLPANTESNCQTMPYLTAQEHMPGEISTPGFLSASNHHSGALHASVPGGIPWAALPLRPAIPANHLPGISSEYGGPVEGRIFLQSGNSVPSRQERPPTFHPGTTGIPSKQSGVGSFPDMTVDDGCQKEDQVWGEPRWKYPGLNGLEGPFSLAELSQWLFSGQLYNSLKIEDSLGDVDTLELEKLVSMARSGSLANLLAKKSCEKRCQYQRNPEDKETDPKCGSQKETMAKEAASAFVFKNDPGTESRKETDRQRPSDVGSPSADMSLPPGFESCPPGFEFLRSPRRTAVRSEGSPPLPQTSPPSDRRSLRALDELVVASESGAENKSKFRSDVLLESIGISKKRTGPLTSDVDPVVFPQCPLLQSGADCADSKHRSSSLSIRVEEQLLKRPNILDKSRSSDYNGVASVGIEREFLKRRNVSSGRDFAVPVKRHSVESRSGRGLALPVKRPRCEPKLNGLSLAAGSGPLHFSSKSRETKIDSGVCRSTSTVGKTGTDKADQKADKVAPGSGRPSGHANHGTDVLIREVKQKSEAQRDEAACRESSDILDRLQRILKKQVRAWKNQRRKSDPSSLSVCVAGIGEEHKLKAAADSRKGRRLKDSSVLAARKRPQLVERLSVDDRREILQELVRKSQLQNHHFHMEDSIDSTKQRSTGDSEERTLVCSGVAMKGVNLGTAIWAEAKEENGKGISQLEDPTAAYSRDGDSPRNLSVAGRKSPSYLRKYSRTRKKLKSQQLLTLEQVTTVVNSSEPVSLDRSEGKEKSSTLHSSVIGREEAVPSGRGKLSLETDELRAKEHLKLSFRTDGAPDCLDLLPPSFPKEYDLSNKVVLSKDETGGGVSESLVLVEPDYVQQTEESVPTEGERPESPIKVPRIVECGPQHQTEASLKKRSADLEDLLGLRSRGLDTVPGELAGKRSKQPRKVYVVKGIMKVKKKKPLHEQQMKNVTHPPCIAEKMCVSKARAGAEESAACNDPSFQLKNQVMVSSSGQMHVRREVSSGSPMKVPVQADGLHGQEGDLKNRMPLLQGDMTTPSEEKTLQGDVEPSGSSHRESDSSGADKRRWGVSLAPVGARGGIELGGKQQECLSGSISSDVKATSKDFVKNSQSAALSALKKLYSTAIGSALSEEPPESLTRGTHENSPEMSSQDSRQFPRGEQRRGESSQLTESVRNLQATISLQNSYLSDETIPRMQTSDSALPQVGDMKDQRESDAFTSQGCARCSVDGWKWRKTGGKKMRKANMFQVGRFPRLKLAASLGGNGLRSMTKSRGLMKQTAEIVNGLAGPRAIPKLAFSTHSARTNRAALRKLAIAAEGSDVLKLSQLMARKKRLKFQRSEIHEWGLIALDPIDSEDFVIEYVGELIRTKISDIREHRYEAMGIGSSYLFRIDDELVVDATKRGGLARFINHSCDPNCYTKIITVDGQKKVVIYSKRYIRAGEELTYDYKFPLEEKKIPCFCGATKCRGFMN</sequence>
<evidence type="ECO:0000259" key="15">
    <source>
        <dbReference type="PROSITE" id="PS50280"/>
    </source>
</evidence>
<keyword evidence="9" id="KW-0804">Transcription</keyword>
<feature type="region of interest" description="Disordered" evidence="14">
    <location>
        <begin position="124"/>
        <end position="145"/>
    </location>
</feature>
<name>A0ABD3IB81_9MARC</name>